<protein>
    <submittedName>
        <fullName evidence="2">SAM-dependent methyltransferase</fullName>
    </submittedName>
</protein>
<evidence type="ECO:0000313" key="3">
    <source>
        <dbReference type="Proteomes" id="UP000681162"/>
    </source>
</evidence>
<dbReference type="InterPro" id="IPR029063">
    <property type="entry name" value="SAM-dependent_MTases_sf"/>
</dbReference>
<organism evidence="2 3">
    <name type="scientific">Paenibacillus antibioticophila</name>
    <dbReference type="NCBI Taxonomy" id="1274374"/>
    <lineage>
        <taxon>Bacteria</taxon>
        <taxon>Bacillati</taxon>
        <taxon>Bacillota</taxon>
        <taxon>Bacilli</taxon>
        <taxon>Bacillales</taxon>
        <taxon>Paenibacillaceae</taxon>
        <taxon>Paenibacillus</taxon>
    </lineage>
</organism>
<name>A0A919XWL6_9BACL</name>
<feature type="domain" description="Methyltransferase type 11" evidence="1">
    <location>
        <begin position="46"/>
        <end position="135"/>
    </location>
</feature>
<proteinExistence type="predicted"/>
<dbReference type="Gene3D" id="3.40.50.150">
    <property type="entry name" value="Vaccinia Virus protein VP39"/>
    <property type="match status" value="1"/>
</dbReference>
<reference evidence="2 3" key="1">
    <citation type="submission" date="2021-03" db="EMBL/GenBank/DDBJ databases">
        <title>Antimicrobial resistance genes in bacteria isolated from Japanese honey, and their potential for conferring macrolide and lincosamide resistance in the American foulbrood pathogen Paenibacillus larvae.</title>
        <authorList>
            <person name="Okamoto M."/>
            <person name="Kumagai M."/>
            <person name="Kanamori H."/>
            <person name="Takamatsu D."/>
        </authorList>
    </citation>
    <scope>NUCLEOTIDE SEQUENCE [LARGE SCALE GENOMIC DNA]</scope>
    <source>
        <strain evidence="2 3">J41TS12</strain>
    </source>
</reference>
<dbReference type="CDD" id="cd02440">
    <property type="entry name" value="AdoMet_MTases"/>
    <property type="match status" value="1"/>
</dbReference>
<dbReference type="PANTHER" id="PTHR43861">
    <property type="entry name" value="TRANS-ACONITATE 2-METHYLTRANSFERASE-RELATED"/>
    <property type="match status" value="1"/>
</dbReference>
<dbReference type="PANTHER" id="PTHR43861:SF1">
    <property type="entry name" value="TRANS-ACONITATE 2-METHYLTRANSFERASE"/>
    <property type="match status" value="1"/>
</dbReference>
<gene>
    <name evidence="2" type="ORF">J41TS12_26790</name>
</gene>
<sequence length="264" mass="28983">MTGEEAEMSGKQIWQAELYDEKLGYVAEYGKGVVELLSPRPGERILDLGCGTGDLTQEISKSGAEVLGMDLAEPMIHQSRNKYPHLNFRVGNAEHFELESPVDAVFSNAALHWMKDGRAAASSVWNALKPGGRFVAEFGGKGNVAAIVQSLGTILEQDYGIDAGSLNPWYFPSLGEYSVLLEELGFRIAYAAHFDRATKLGAGEEGLIHWLNGFAAGPFLAGFEEAEKSHVLQKVAKLAKTELFRDGEWYADYVRLRIVAVKQQ</sequence>
<evidence type="ECO:0000313" key="2">
    <source>
        <dbReference type="EMBL" id="GIO37818.1"/>
    </source>
</evidence>
<evidence type="ECO:0000259" key="1">
    <source>
        <dbReference type="Pfam" id="PF08241"/>
    </source>
</evidence>
<accession>A0A919XWL6</accession>
<dbReference type="Proteomes" id="UP000681162">
    <property type="component" value="Unassembled WGS sequence"/>
</dbReference>
<keyword evidence="3" id="KW-1185">Reference proteome</keyword>
<keyword evidence="2" id="KW-0489">Methyltransferase</keyword>
<dbReference type="EMBL" id="BORR01000009">
    <property type="protein sequence ID" value="GIO37818.1"/>
    <property type="molecule type" value="Genomic_DNA"/>
</dbReference>
<dbReference type="AlphaFoldDB" id="A0A919XWL6"/>
<dbReference type="GO" id="GO:0032259">
    <property type="term" value="P:methylation"/>
    <property type="evidence" value="ECO:0007669"/>
    <property type="project" value="UniProtKB-KW"/>
</dbReference>
<dbReference type="SUPFAM" id="SSF53335">
    <property type="entry name" value="S-adenosyl-L-methionine-dependent methyltransferases"/>
    <property type="match status" value="1"/>
</dbReference>
<dbReference type="InterPro" id="IPR013216">
    <property type="entry name" value="Methyltransf_11"/>
</dbReference>
<dbReference type="GO" id="GO:0008757">
    <property type="term" value="F:S-adenosylmethionine-dependent methyltransferase activity"/>
    <property type="evidence" value="ECO:0007669"/>
    <property type="project" value="InterPro"/>
</dbReference>
<dbReference type="Pfam" id="PF08241">
    <property type="entry name" value="Methyltransf_11"/>
    <property type="match status" value="1"/>
</dbReference>
<keyword evidence="2" id="KW-0808">Transferase</keyword>
<comment type="caution">
    <text evidence="2">The sequence shown here is derived from an EMBL/GenBank/DDBJ whole genome shotgun (WGS) entry which is preliminary data.</text>
</comment>